<dbReference type="PANTHER" id="PTHR43544:SF36">
    <property type="entry name" value="CHAIN OXIDOREDUCTASE (CSGA), PUTATIVE (AFU_ORTHOLOGUE AFUA_4G00910)-RELATED"/>
    <property type="match status" value="1"/>
</dbReference>
<dbReference type="InterPro" id="IPR057326">
    <property type="entry name" value="KR_dom"/>
</dbReference>
<evidence type="ECO:0000256" key="1">
    <source>
        <dbReference type="ARBA" id="ARBA00006484"/>
    </source>
</evidence>
<evidence type="ECO:0000313" key="4">
    <source>
        <dbReference type="EMBL" id="PYI16134.1"/>
    </source>
</evidence>
<gene>
    <name evidence="4" type="ORF">BO99DRAFT_340980</name>
</gene>
<dbReference type="Pfam" id="PF00106">
    <property type="entry name" value="adh_short"/>
    <property type="match status" value="1"/>
</dbReference>
<dbReference type="GO" id="GO:0016491">
    <property type="term" value="F:oxidoreductase activity"/>
    <property type="evidence" value="ECO:0007669"/>
    <property type="project" value="TreeGrafter"/>
</dbReference>
<dbReference type="PANTHER" id="PTHR43544">
    <property type="entry name" value="SHORT-CHAIN DEHYDROGENASE/REDUCTASE"/>
    <property type="match status" value="1"/>
</dbReference>
<name>A0A2V5H394_ASPV1</name>
<dbReference type="InterPro" id="IPR002347">
    <property type="entry name" value="SDR_fam"/>
</dbReference>
<reference evidence="4 5" key="1">
    <citation type="submission" date="2018-02" db="EMBL/GenBank/DDBJ databases">
        <title>The genomes of Aspergillus section Nigri reveals drivers in fungal speciation.</title>
        <authorList>
            <consortium name="DOE Joint Genome Institute"/>
            <person name="Vesth T.C."/>
            <person name="Nybo J."/>
            <person name="Theobald S."/>
            <person name="Brandl J."/>
            <person name="Frisvad J.C."/>
            <person name="Nielsen K.F."/>
            <person name="Lyhne E.K."/>
            <person name="Kogle M.E."/>
            <person name="Kuo A."/>
            <person name="Riley R."/>
            <person name="Clum A."/>
            <person name="Nolan M."/>
            <person name="Lipzen A."/>
            <person name="Salamov A."/>
            <person name="Henrissat B."/>
            <person name="Wiebenga A."/>
            <person name="De vries R.P."/>
            <person name="Grigoriev I.V."/>
            <person name="Mortensen U.H."/>
            <person name="Andersen M.R."/>
            <person name="Baker S.E."/>
        </authorList>
    </citation>
    <scope>NUCLEOTIDE SEQUENCE [LARGE SCALE GENOMIC DNA]</scope>
    <source>
        <strain evidence="4 5">CBS 115571</strain>
    </source>
</reference>
<dbReference type="EMBL" id="KZ825174">
    <property type="protein sequence ID" value="PYI16134.1"/>
    <property type="molecule type" value="Genomic_DNA"/>
</dbReference>
<dbReference type="OMA" id="QYAQSFA"/>
<dbReference type="AlphaFoldDB" id="A0A2V5H394"/>
<feature type="domain" description="Ketoreductase" evidence="3">
    <location>
        <begin position="2"/>
        <end position="190"/>
    </location>
</feature>
<dbReference type="PRINTS" id="PR00081">
    <property type="entry name" value="GDHRDH"/>
</dbReference>
<evidence type="ECO:0000313" key="5">
    <source>
        <dbReference type="Proteomes" id="UP000249829"/>
    </source>
</evidence>
<evidence type="ECO:0000256" key="2">
    <source>
        <dbReference type="RuleBase" id="RU000363"/>
    </source>
</evidence>
<keyword evidence="5" id="KW-1185">Reference proteome</keyword>
<sequence length="246" mass="26156">MASYLITGSSRGIGLALVRLLASKPSTEVAVVFAAARTQTDALTQLVAQTFGRVYQVEMNVTDDRSIASAAATVEKVLAGRGLDVLVNNAGVMPFTPDGIETMSDLDSTFRTNVTSAHMVTSAFLPLLKQGTLKKVVNVSSTFGSIARASRSARAAAPAYKITKAALSMLTVQYAQSFAREGFIFMIISSGWVKTDLGGDNADLTPEQSATAVFDLISSATSAHNGKFYDIFVDGWDFYDGAEVPW</sequence>
<protein>
    <submittedName>
        <fullName evidence="4">Short chain oxidoreductase</fullName>
    </submittedName>
</protein>
<dbReference type="Gene3D" id="3.40.50.720">
    <property type="entry name" value="NAD(P)-binding Rossmann-like Domain"/>
    <property type="match status" value="1"/>
</dbReference>
<dbReference type="InterPro" id="IPR036291">
    <property type="entry name" value="NAD(P)-bd_dom_sf"/>
</dbReference>
<dbReference type="PRINTS" id="PR00080">
    <property type="entry name" value="SDRFAMILY"/>
</dbReference>
<proteinExistence type="inferred from homology"/>
<dbReference type="SMART" id="SM00822">
    <property type="entry name" value="PKS_KR"/>
    <property type="match status" value="1"/>
</dbReference>
<comment type="similarity">
    <text evidence="1 2">Belongs to the short-chain dehydrogenases/reductases (SDR) family.</text>
</comment>
<dbReference type="Proteomes" id="UP000249829">
    <property type="component" value="Unassembled WGS sequence"/>
</dbReference>
<dbReference type="SUPFAM" id="SSF51735">
    <property type="entry name" value="NAD(P)-binding Rossmann-fold domains"/>
    <property type="match status" value="1"/>
</dbReference>
<evidence type="ECO:0000259" key="3">
    <source>
        <dbReference type="SMART" id="SM00822"/>
    </source>
</evidence>
<dbReference type="InterPro" id="IPR051468">
    <property type="entry name" value="Fungal_SecMetab_SDRs"/>
</dbReference>
<accession>A0A2V5H394</accession>
<organism evidence="4 5">
    <name type="scientific">Aspergillus violaceofuscus (strain CBS 115571)</name>
    <dbReference type="NCBI Taxonomy" id="1450538"/>
    <lineage>
        <taxon>Eukaryota</taxon>
        <taxon>Fungi</taxon>
        <taxon>Dikarya</taxon>
        <taxon>Ascomycota</taxon>
        <taxon>Pezizomycotina</taxon>
        <taxon>Eurotiomycetes</taxon>
        <taxon>Eurotiomycetidae</taxon>
        <taxon>Eurotiales</taxon>
        <taxon>Aspergillaceae</taxon>
        <taxon>Aspergillus</taxon>
    </lineage>
</organism>
<dbReference type="GO" id="GO:0005737">
    <property type="term" value="C:cytoplasm"/>
    <property type="evidence" value="ECO:0007669"/>
    <property type="project" value="TreeGrafter"/>
</dbReference>